<dbReference type="GO" id="GO:0004519">
    <property type="term" value="F:endonuclease activity"/>
    <property type="evidence" value="ECO:0007669"/>
    <property type="project" value="UniProtKB-KW"/>
</dbReference>
<keyword evidence="3" id="KW-1185">Reference proteome</keyword>
<dbReference type="InterPro" id="IPR011335">
    <property type="entry name" value="Restrct_endonuc-II-like"/>
</dbReference>
<dbReference type="RefSeq" id="WP_407287056.1">
    <property type="nucleotide sequence ID" value="NZ_CP147982.1"/>
</dbReference>
<dbReference type="Gene3D" id="3.90.1570.10">
    <property type="entry name" value="tt1808, chain A"/>
    <property type="match status" value="1"/>
</dbReference>
<dbReference type="Pfam" id="PF05685">
    <property type="entry name" value="Uma2"/>
    <property type="match status" value="1"/>
</dbReference>
<dbReference type="CDD" id="cd06260">
    <property type="entry name" value="DUF820-like"/>
    <property type="match status" value="1"/>
</dbReference>
<dbReference type="Proteomes" id="UP001626628">
    <property type="component" value="Chromosome"/>
</dbReference>
<dbReference type="PANTHER" id="PTHR35400:SF3">
    <property type="entry name" value="SLL1072 PROTEIN"/>
    <property type="match status" value="1"/>
</dbReference>
<dbReference type="InterPro" id="IPR008538">
    <property type="entry name" value="Uma2"/>
</dbReference>
<keyword evidence="2" id="KW-0378">Hydrolase</keyword>
<gene>
    <name evidence="2" type="ORF">WAB15_19870</name>
</gene>
<protein>
    <submittedName>
        <fullName evidence="2">Uma2 family endonuclease</fullName>
    </submittedName>
</protein>
<organism evidence="2 3">
    <name type="scientific">Streptomyces sirii</name>
    <dbReference type="NCBI Taxonomy" id="3127701"/>
    <lineage>
        <taxon>Bacteria</taxon>
        <taxon>Bacillati</taxon>
        <taxon>Actinomycetota</taxon>
        <taxon>Actinomycetes</taxon>
        <taxon>Kitasatosporales</taxon>
        <taxon>Streptomycetaceae</taxon>
        <taxon>Streptomyces</taxon>
    </lineage>
</organism>
<accession>A0ABZ2QRP6</accession>
<dbReference type="SUPFAM" id="SSF52980">
    <property type="entry name" value="Restriction endonuclease-like"/>
    <property type="match status" value="1"/>
</dbReference>
<proteinExistence type="predicted"/>
<keyword evidence="2" id="KW-0255">Endonuclease</keyword>
<evidence type="ECO:0000259" key="1">
    <source>
        <dbReference type="Pfam" id="PF05685"/>
    </source>
</evidence>
<sequence>MTAMAHEPMVTDENLLDYFLALEPPEGLRAELIEGEIVLSPSPDNRHERFISRITQQILAKSETAMDFSGNKGVEMPRGGLCPKNYVIPDAVFVPYEADIFDLPGNWIPNSAVALVIEVTSSRPRGDRVTKRHCYARAGIPLYLLVDREKSTMTLFSEPAGEDYTGIHRSPFGKPVPIQAPFSFDLDTTDFL</sequence>
<keyword evidence="2" id="KW-0540">Nuclease</keyword>
<evidence type="ECO:0000313" key="2">
    <source>
        <dbReference type="EMBL" id="WXK78076.1"/>
    </source>
</evidence>
<evidence type="ECO:0000313" key="3">
    <source>
        <dbReference type="Proteomes" id="UP001626628"/>
    </source>
</evidence>
<reference evidence="2 3" key="1">
    <citation type="submission" date="2024-03" db="EMBL/GenBank/DDBJ databases">
        <title>The complete genome of Streptomyces sirii sp.nov.</title>
        <authorList>
            <person name="Zakalyukina Y.V."/>
            <person name="Belik A.R."/>
            <person name="Biryukov M.V."/>
            <person name="Baturina O.A."/>
            <person name="Kabilov M.R."/>
        </authorList>
    </citation>
    <scope>NUCLEOTIDE SEQUENCE [LARGE SCALE GENOMIC DNA]</scope>
    <source>
        <strain evidence="2 3">BP-8</strain>
    </source>
</reference>
<feature type="domain" description="Putative restriction endonuclease" evidence="1">
    <location>
        <begin position="17"/>
        <end position="182"/>
    </location>
</feature>
<dbReference type="EMBL" id="CP147982">
    <property type="protein sequence ID" value="WXK78076.1"/>
    <property type="molecule type" value="Genomic_DNA"/>
</dbReference>
<name>A0ABZ2QRP6_9ACTN</name>
<dbReference type="InterPro" id="IPR012296">
    <property type="entry name" value="Nuclease_put_TT1808"/>
</dbReference>
<dbReference type="PANTHER" id="PTHR35400">
    <property type="entry name" value="SLR1083 PROTEIN"/>
    <property type="match status" value="1"/>
</dbReference>